<organism evidence="1 2">
    <name type="scientific">Maribacter algicola</name>
    <dbReference type="NCBI Taxonomy" id="2498892"/>
    <lineage>
        <taxon>Bacteria</taxon>
        <taxon>Pseudomonadati</taxon>
        <taxon>Bacteroidota</taxon>
        <taxon>Flavobacteriia</taxon>
        <taxon>Flavobacteriales</taxon>
        <taxon>Flavobacteriaceae</taxon>
        <taxon>Maribacter</taxon>
    </lineage>
</organism>
<dbReference type="EMBL" id="QUSX01000001">
    <property type="protein sequence ID" value="RRQ50407.1"/>
    <property type="molecule type" value="Genomic_DNA"/>
</dbReference>
<name>A0A426RN22_9FLAO</name>
<accession>A0A426RN22</accession>
<evidence type="ECO:0000313" key="1">
    <source>
        <dbReference type="EMBL" id="RRQ50407.1"/>
    </source>
</evidence>
<reference evidence="2" key="2">
    <citation type="submission" date="2018-12" db="EMBL/GenBank/DDBJ databases">
        <title>Maribacter lutimaris sp. nov., isolated from marine sediment.</title>
        <authorList>
            <person name="Kim K.K."/>
        </authorList>
    </citation>
    <scope>NUCLEOTIDE SEQUENCE [LARGE SCALE GENOMIC DNA]</scope>
    <source>
        <strain evidence="2">PoM-212</strain>
    </source>
</reference>
<gene>
    <name evidence="1" type="ORF">DZC72_07605</name>
</gene>
<dbReference type="AlphaFoldDB" id="A0A426RN22"/>
<comment type="caution">
    <text evidence="1">The sequence shown here is derived from an EMBL/GenBank/DDBJ whole genome shotgun (WGS) entry which is preliminary data.</text>
</comment>
<reference evidence="2" key="1">
    <citation type="submission" date="2018-08" db="EMBL/GenBank/DDBJ databases">
        <authorList>
            <person name="Khan S.A."/>
            <person name="J S.E."/>
        </authorList>
    </citation>
    <scope>NUCLEOTIDE SEQUENCE [LARGE SCALE GENOMIC DNA]</scope>
    <source>
        <strain evidence="2">PoM-212</strain>
    </source>
</reference>
<dbReference type="Proteomes" id="UP000286990">
    <property type="component" value="Unassembled WGS sequence"/>
</dbReference>
<keyword evidence="2" id="KW-1185">Reference proteome</keyword>
<protein>
    <submittedName>
        <fullName evidence="1">Uncharacterized protein</fullName>
    </submittedName>
</protein>
<proteinExistence type="predicted"/>
<sequence length="77" mass="9293">MNNKATFLNGRFLYVPVWLNTNDLDYQITVFIQSYTILSIQKLTIVIPYGPVFLKMWERILKLVKEDTFMYLQKRKE</sequence>
<evidence type="ECO:0000313" key="2">
    <source>
        <dbReference type="Proteomes" id="UP000286990"/>
    </source>
</evidence>